<reference evidence="3" key="1">
    <citation type="submission" date="2020-01" db="EMBL/GenBank/DDBJ databases">
        <title>Whole-genome analyses of novel actinobacteria.</title>
        <authorList>
            <person name="Sahin N."/>
        </authorList>
    </citation>
    <scope>NUCLEOTIDE SEQUENCE</scope>
    <source>
        <strain evidence="3">YC537</strain>
    </source>
</reference>
<gene>
    <name evidence="3" type="ORF">GUY60_16105</name>
</gene>
<organism evidence="3 4">
    <name type="scientific">Streptomyces boluensis</name>
    <dbReference type="NCBI Taxonomy" id="1775135"/>
    <lineage>
        <taxon>Bacteria</taxon>
        <taxon>Bacillati</taxon>
        <taxon>Actinomycetota</taxon>
        <taxon>Actinomycetes</taxon>
        <taxon>Kitasatosporales</taxon>
        <taxon>Streptomycetaceae</taxon>
        <taxon>Streptomyces</taxon>
    </lineage>
</organism>
<name>A0A964UR33_9ACTN</name>
<feature type="transmembrane region" description="Helical" evidence="2">
    <location>
        <begin position="133"/>
        <end position="157"/>
    </location>
</feature>
<dbReference type="OrthoDB" id="4243285at2"/>
<sequence length="263" mass="27261">MSPWPSTPLLRAAVEGRRGGPGRSPEAAWWNDRAALTDGRDGTRRPPGRTGGGDELAGSARPKRRRAAAPALTVQPRTARPRMARERKDGGRRKRAWWPGVAAFGLVAGIAGQFLWAAPVWAALAPSWPGQGYGLAVTVGLLLPGVIAAAAMTGLWSKRHASAGAVGPALGSGAASVVCFAASVFLIGVMVGSVKPKARHREADCSMSGGACWIGEHYPWAWLLGLLVIPVGILLAMWVNGRFGSRTPNGPTATSGEGPGAEA</sequence>
<dbReference type="Proteomes" id="UP000598297">
    <property type="component" value="Unassembled WGS sequence"/>
</dbReference>
<keyword evidence="2" id="KW-0812">Transmembrane</keyword>
<feature type="region of interest" description="Disordered" evidence="1">
    <location>
        <begin position="1"/>
        <end position="92"/>
    </location>
</feature>
<evidence type="ECO:0000313" key="3">
    <source>
        <dbReference type="EMBL" id="NBE52921.1"/>
    </source>
</evidence>
<comment type="caution">
    <text evidence="3">The sequence shown here is derived from an EMBL/GenBank/DDBJ whole genome shotgun (WGS) entry which is preliminary data.</text>
</comment>
<accession>A0A964UR33</accession>
<evidence type="ECO:0000256" key="1">
    <source>
        <dbReference type="SAM" id="MobiDB-lite"/>
    </source>
</evidence>
<evidence type="ECO:0000313" key="4">
    <source>
        <dbReference type="Proteomes" id="UP000598297"/>
    </source>
</evidence>
<protein>
    <submittedName>
        <fullName evidence="3">Uncharacterized protein</fullName>
    </submittedName>
</protein>
<dbReference type="RefSeq" id="WP_161698344.1">
    <property type="nucleotide sequence ID" value="NZ_JAAAHS010000109.1"/>
</dbReference>
<evidence type="ECO:0000256" key="2">
    <source>
        <dbReference type="SAM" id="Phobius"/>
    </source>
</evidence>
<feature type="transmembrane region" description="Helical" evidence="2">
    <location>
        <begin position="169"/>
        <end position="191"/>
    </location>
</feature>
<feature type="transmembrane region" description="Helical" evidence="2">
    <location>
        <begin position="220"/>
        <end position="239"/>
    </location>
</feature>
<dbReference type="EMBL" id="JAAAHS010000109">
    <property type="protein sequence ID" value="NBE52921.1"/>
    <property type="molecule type" value="Genomic_DNA"/>
</dbReference>
<feature type="transmembrane region" description="Helical" evidence="2">
    <location>
        <begin position="96"/>
        <end position="121"/>
    </location>
</feature>
<keyword evidence="2" id="KW-1133">Transmembrane helix</keyword>
<keyword evidence="2" id="KW-0472">Membrane</keyword>
<dbReference type="AlphaFoldDB" id="A0A964UR33"/>
<keyword evidence="4" id="KW-1185">Reference proteome</keyword>
<proteinExistence type="predicted"/>